<evidence type="ECO:0000259" key="8">
    <source>
        <dbReference type="Pfam" id="PF05193"/>
    </source>
</evidence>
<organism evidence="10 11">
    <name type="scientific">Geopseudomonas sagittaria</name>
    <dbReference type="NCBI Taxonomy" id="1135990"/>
    <lineage>
        <taxon>Bacteria</taxon>
        <taxon>Pseudomonadati</taxon>
        <taxon>Pseudomonadota</taxon>
        <taxon>Gammaproteobacteria</taxon>
        <taxon>Pseudomonadales</taxon>
        <taxon>Pseudomonadaceae</taxon>
        <taxon>Geopseudomonas</taxon>
    </lineage>
</organism>
<evidence type="ECO:0000256" key="6">
    <source>
        <dbReference type="ARBA" id="ARBA00023049"/>
    </source>
</evidence>
<dbReference type="Pfam" id="PF22456">
    <property type="entry name" value="PqqF-like_C_4"/>
    <property type="match status" value="1"/>
</dbReference>
<sequence length="859" mass="92490">MDSDFPPLADRSLRLGNGVSAAVLHDPQATRVALAVSVAAGSFHEPPDWPGLAHFLEHSLFLGSRGFPEVDAFAAYVHGHGGRYNARTLGLQTLYYLEMPARELRPALLRLVDLLARPLLADARLQAEREVLEAEYRARCADGDCQLQGAIAGQLHPQHPLARFHAGSRDTLDTSDPRFLADLRAWQRRHYGGANLRLLVSGPQALDELEHVTRELAGALPAGARTVEESWPALWPAGQGAVELALEQPQTLQHMSLWLPLRVAPAREDELLALLRQAVAQPAGGGLLAELRARGWARQLSVDCHPGGAGEALLALRIELLERGCGAERAIAALCVDWLRALAGDPALALAPDEWPALSREQAWQELELAPMERAGLWVERWQRQGGSEWQPWASEAAAPRQRLRELAQVSPQRLILQVARERLDSGALTPWFPVRATAAALPGLPAVALPAWQAAPRNPFVDAGGADADADAAWPAGWTQDDALVLRPGHAALLLDWQLPGASDAATRLVAELAEAALAGQWQQTLAGAARLGHDWQPLSRPGQLRGCLSGPAQVLPLVLTRLLATLRDGDPAAWRPALQRRRAATAQQLLLRQLLAHPAAGWRVPLDVPADEMRLDSLSDAELREQVQAFFTAAQLHGRRFGAVPAAAAAALSGLGQPVAGAPPLAAASWCGGEHEQRLPVMAVPGGAEQAVLLRLLAPPGRPALEAAWRVLAVLQQGAFYQSLRVEQGLGYALFSRFHAGEDGAELQFGVQSPHADAARLQQAIRTFVEQQGSALTGLSAQRLQQAREAALEALDGGSRRARLLRACGDWLGGQAAGQHAAVREALQQLDGDCLQRAAAELGRTEWRWLLSEARHS</sequence>
<keyword evidence="5" id="KW-0862">Zinc</keyword>
<dbReference type="InterPro" id="IPR054734">
    <property type="entry name" value="PqqF-like_C_4"/>
</dbReference>
<evidence type="ECO:0000259" key="7">
    <source>
        <dbReference type="Pfam" id="PF00675"/>
    </source>
</evidence>
<dbReference type="OrthoDB" id="9811314at2"/>
<name>A0A1I5T4G0_9GAMM</name>
<feature type="domain" description="Peptidase M16 N-terminal" evidence="7">
    <location>
        <begin position="22"/>
        <end position="138"/>
    </location>
</feature>
<evidence type="ECO:0000259" key="9">
    <source>
        <dbReference type="Pfam" id="PF22456"/>
    </source>
</evidence>
<dbReference type="Gene3D" id="3.30.830.10">
    <property type="entry name" value="Metalloenzyme, LuxS/M16 peptidase-like"/>
    <property type="match status" value="2"/>
</dbReference>
<dbReference type="EMBL" id="FOXM01000005">
    <property type="protein sequence ID" value="SFP77547.1"/>
    <property type="molecule type" value="Genomic_DNA"/>
</dbReference>
<dbReference type="SUPFAM" id="SSF63411">
    <property type="entry name" value="LuxS/MPP-like metallohydrolase"/>
    <property type="match status" value="2"/>
</dbReference>
<dbReference type="GO" id="GO:0046872">
    <property type="term" value="F:metal ion binding"/>
    <property type="evidence" value="ECO:0007669"/>
    <property type="project" value="UniProtKB-KW"/>
</dbReference>
<dbReference type="InterPro" id="IPR050626">
    <property type="entry name" value="Peptidase_M16"/>
</dbReference>
<dbReference type="AlphaFoldDB" id="A0A1I5T4G0"/>
<dbReference type="PANTHER" id="PTHR43690:SF18">
    <property type="entry name" value="INSULIN-DEGRADING ENZYME-RELATED"/>
    <property type="match status" value="1"/>
</dbReference>
<evidence type="ECO:0000256" key="1">
    <source>
        <dbReference type="ARBA" id="ARBA00007261"/>
    </source>
</evidence>
<feature type="domain" description="Coenzyme PQQ synthesis protein F-like C-terminal lobe" evidence="9">
    <location>
        <begin position="714"/>
        <end position="798"/>
    </location>
</feature>
<accession>A0A1I5T4G0</accession>
<proteinExistence type="inferred from homology"/>
<feature type="domain" description="Peptidase M16 C-terminal" evidence="8">
    <location>
        <begin position="181"/>
        <end position="320"/>
    </location>
</feature>
<dbReference type="GO" id="GO:0006508">
    <property type="term" value="P:proteolysis"/>
    <property type="evidence" value="ECO:0007669"/>
    <property type="project" value="UniProtKB-KW"/>
</dbReference>
<protein>
    <submittedName>
        <fullName evidence="10">Coenzyme PQQ biosynthesis probable peptidase PqqF</fullName>
    </submittedName>
</protein>
<evidence type="ECO:0000256" key="5">
    <source>
        <dbReference type="ARBA" id="ARBA00022833"/>
    </source>
</evidence>
<dbReference type="PANTHER" id="PTHR43690">
    <property type="entry name" value="NARDILYSIN"/>
    <property type="match status" value="1"/>
</dbReference>
<keyword evidence="4" id="KW-0378">Hydrolase</keyword>
<dbReference type="InterPro" id="IPR007863">
    <property type="entry name" value="Peptidase_M16_C"/>
</dbReference>
<keyword evidence="11" id="KW-1185">Reference proteome</keyword>
<comment type="similarity">
    <text evidence="1">Belongs to the peptidase M16 family.</text>
</comment>
<dbReference type="InterPro" id="IPR011765">
    <property type="entry name" value="Pept_M16_N"/>
</dbReference>
<evidence type="ECO:0000313" key="11">
    <source>
        <dbReference type="Proteomes" id="UP000243084"/>
    </source>
</evidence>
<keyword evidence="6" id="KW-0482">Metalloprotease</keyword>
<dbReference type="InterPro" id="IPR011249">
    <property type="entry name" value="Metalloenz_LuxS/M16"/>
</dbReference>
<keyword evidence="3" id="KW-0479">Metal-binding</keyword>
<keyword evidence="2" id="KW-0645">Protease</keyword>
<evidence type="ECO:0000256" key="4">
    <source>
        <dbReference type="ARBA" id="ARBA00022801"/>
    </source>
</evidence>
<evidence type="ECO:0000256" key="3">
    <source>
        <dbReference type="ARBA" id="ARBA00022723"/>
    </source>
</evidence>
<gene>
    <name evidence="10" type="ORF">SAMN05216229_105254</name>
</gene>
<dbReference type="GO" id="GO:0008237">
    <property type="term" value="F:metallopeptidase activity"/>
    <property type="evidence" value="ECO:0007669"/>
    <property type="project" value="UniProtKB-KW"/>
</dbReference>
<evidence type="ECO:0000313" key="10">
    <source>
        <dbReference type="EMBL" id="SFP77547.1"/>
    </source>
</evidence>
<dbReference type="Pfam" id="PF05193">
    <property type="entry name" value="Peptidase_M16_C"/>
    <property type="match status" value="1"/>
</dbReference>
<dbReference type="RefSeq" id="WP_092430341.1">
    <property type="nucleotide sequence ID" value="NZ_FOXM01000005.1"/>
</dbReference>
<reference evidence="11" key="1">
    <citation type="submission" date="2016-10" db="EMBL/GenBank/DDBJ databases">
        <authorList>
            <person name="Varghese N."/>
            <person name="Submissions S."/>
        </authorList>
    </citation>
    <scope>NUCLEOTIDE SEQUENCE [LARGE SCALE GENOMIC DNA]</scope>
    <source>
        <strain evidence="11">JCM 18195</strain>
    </source>
</reference>
<dbReference type="Pfam" id="PF00675">
    <property type="entry name" value="Peptidase_M16"/>
    <property type="match status" value="1"/>
</dbReference>
<evidence type="ECO:0000256" key="2">
    <source>
        <dbReference type="ARBA" id="ARBA00022670"/>
    </source>
</evidence>
<dbReference type="Proteomes" id="UP000243084">
    <property type="component" value="Unassembled WGS sequence"/>
</dbReference>